<protein>
    <recommendedName>
        <fullName evidence="4">Dipeptidyl-peptidase V</fullName>
    </recommendedName>
</protein>
<dbReference type="SUPFAM" id="SSF53474">
    <property type="entry name" value="alpha/beta-Hydrolases"/>
    <property type="match status" value="1"/>
</dbReference>
<reference evidence="6 7" key="1">
    <citation type="journal article" date="2015" name="Genome Announc.">
        <title>Draft Genome Sequence and Gene Annotation of the Entomopathogenic Fungus Verticillium hemipterigenum.</title>
        <authorList>
            <person name="Horn F."/>
            <person name="Habel A."/>
            <person name="Scharf D.H."/>
            <person name="Dworschak J."/>
            <person name="Brakhage A.A."/>
            <person name="Guthke R."/>
            <person name="Hertweck C."/>
            <person name="Linde J."/>
        </authorList>
    </citation>
    <scope>NUCLEOTIDE SEQUENCE [LARGE SCALE GENOMIC DNA]</scope>
</reference>
<dbReference type="GO" id="GO:0004252">
    <property type="term" value="F:serine-type endopeptidase activity"/>
    <property type="evidence" value="ECO:0007669"/>
    <property type="project" value="TreeGrafter"/>
</dbReference>
<dbReference type="PANTHER" id="PTHR42776:SF27">
    <property type="entry name" value="DIPEPTIDYL PEPTIDASE FAMILY MEMBER 6"/>
    <property type="match status" value="1"/>
</dbReference>
<dbReference type="Gene3D" id="2.120.10.30">
    <property type="entry name" value="TolB, C-terminal domain"/>
    <property type="match status" value="1"/>
</dbReference>
<evidence type="ECO:0000256" key="1">
    <source>
        <dbReference type="ARBA" id="ARBA00010040"/>
    </source>
</evidence>
<dbReference type="InterPro" id="IPR029058">
    <property type="entry name" value="AB_hydrolase_fold"/>
</dbReference>
<keyword evidence="7" id="KW-1185">Reference proteome</keyword>
<dbReference type="HOGENOM" id="CLU_008615_2_0_1"/>
<sequence length="681" mass="75259">MTATPRPRPFDRELALKLFNVQVPKDVQFSPDGKHVVYTTALHGHTHRVGKYHLSTLWLASTTEPKSAKQLTSGEFDDVNPVWHPNGKDIAFLSDRGAQGKPKAIWTLSIDNPEKPVQLSNTSCTAGISMARYSPDGKSIAYLSMDEKSQDYKDKQERGEPDPIVWNGTEDSLRLRLMDLETKEVRVLSDIGKHQHVLLYAWGTDGKKILIATNEKPEWEEMFHSGTTVSLVDLETGDIEDLHTTFRYVEDIALGGDGVAYLLQTSTDCYWSSGAVFVLDPKLEPRPLSAVPVSDRTGRDDTAEVFRVRNGVVTLLHMTSDGVSIRTLDEKELFRRPYNAHFWDIHHDAQTGEWTLAVSDSTINTPPELTIARQGQDDQILTECGKAFEGQTFGKFHTLKCQSADGKMELDGHFIAPASSLDSNGVLKHHVPTVVMPHGGPSNRDAENFCANFYWPVYLLAQGYGVLFPQFRGGYGRGTEFAVVSGTGAGKESYDDVITITDNAIKKGFSDPERLVIAGWSNGGLQTFLCSVRNGRHGLGWRFKAAIAGAGMSDLESLCFSSDIGSTAFAELNNGIKPWTSSPDEAGGRSASGVWQVASAAEEAKRTGQMVIPPMLILHGQSDVRVPFDQSVGFWRALREHKLPCEFVAYPGQGHSMTQQVYWVDLLERVSRWCDVYTGAK</sequence>
<dbReference type="Pfam" id="PF07676">
    <property type="entry name" value="PD40"/>
    <property type="match status" value="2"/>
</dbReference>
<dbReference type="InterPro" id="IPR001375">
    <property type="entry name" value="Peptidase_S9_cat"/>
</dbReference>
<evidence type="ECO:0000313" key="7">
    <source>
        <dbReference type="Proteomes" id="UP000039046"/>
    </source>
</evidence>
<keyword evidence="3" id="KW-0720">Serine protease</keyword>
<organism evidence="6 7">
    <name type="scientific">[Torrubiella] hemipterigena</name>
    <dbReference type="NCBI Taxonomy" id="1531966"/>
    <lineage>
        <taxon>Eukaryota</taxon>
        <taxon>Fungi</taxon>
        <taxon>Dikarya</taxon>
        <taxon>Ascomycota</taxon>
        <taxon>Pezizomycotina</taxon>
        <taxon>Sordariomycetes</taxon>
        <taxon>Hypocreomycetidae</taxon>
        <taxon>Hypocreales</taxon>
        <taxon>Clavicipitaceae</taxon>
        <taxon>Clavicipitaceae incertae sedis</taxon>
        <taxon>'Torrubiella' clade</taxon>
    </lineage>
</organism>
<dbReference type="GO" id="GO:0006508">
    <property type="term" value="P:proteolysis"/>
    <property type="evidence" value="ECO:0007669"/>
    <property type="project" value="InterPro"/>
</dbReference>
<dbReference type="Gene3D" id="3.40.50.1820">
    <property type="entry name" value="alpha/beta hydrolase"/>
    <property type="match status" value="1"/>
</dbReference>
<dbReference type="Proteomes" id="UP000039046">
    <property type="component" value="Unassembled WGS sequence"/>
</dbReference>
<proteinExistence type="inferred from homology"/>
<keyword evidence="3" id="KW-0645">Protease</keyword>
<dbReference type="AlphaFoldDB" id="A0A0A1TG22"/>
<dbReference type="InterPro" id="IPR011042">
    <property type="entry name" value="6-blade_b-propeller_TolB-like"/>
</dbReference>
<dbReference type="PANTHER" id="PTHR42776">
    <property type="entry name" value="SERINE PEPTIDASE S9 FAMILY MEMBER"/>
    <property type="match status" value="1"/>
</dbReference>
<evidence type="ECO:0000256" key="3">
    <source>
        <dbReference type="ARBA" id="ARBA00022825"/>
    </source>
</evidence>
<gene>
    <name evidence="6" type="ORF">VHEMI09290</name>
</gene>
<evidence type="ECO:0000259" key="5">
    <source>
        <dbReference type="Pfam" id="PF00326"/>
    </source>
</evidence>
<comment type="similarity">
    <text evidence="1">Belongs to the peptidase S9C family.</text>
</comment>
<evidence type="ECO:0000313" key="6">
    <source>
        <dbReference type="EMBL" id="CEJ93719.1"/>
    </source>
</evidence>
<dbReference type="EMBL" id="CDHN01000006">
    <property type="protein sequence ID" value="CEJ93719.1"/>
    <property type="molecule type" value="Genomic_DNA"/>
</dbReference>
<keyword evidence="2" id="KW-0378">Hydrolase</keyword>
<dbReference type="STRING" id="1531966.A0A0A1TG22"/>
<feature type="domain" description="Peptidase S9 prolyl oligopeptidase catalytic" evidence="5">
    <location>
        <begin position="452"/>
        <end position="679"/>
    </location>
</feature>
<dbReference type="OrthoDB" id="43744at2759"/>
<dbReference type="InterPro" id="IPR011659">
    <property type="entry name" value="WD40"/>
</dbReference>
<name>A0A0A1TG22_9HYPO</name>
<dbReference type="SUPFAM" id="SSF82171">
    <property type="entry name" value="DPP6 N-terminal domain-like"/>
    <property type="match status" value="1"/>
</dbReference>
<evidence type="ECO:0000256" key="2">
    <source>
        <dbReference type="ARBA" id="ARBA00022801"/>
    </source>
</evidence>
<accession>A0A0A1TG22</accession>
<evidence type="ECO:0000256" key="4">
    <source>
        <dbReference type="ARBA" id="ARBA00032829"/>
    </source>
</evidence>
<dbReference type="Pfam" id="PF00326">
    <property type="entry name" value="Peptidase_S9"/>
    <property type="match status" value="1"/>
</dbReference>